<dbReference type="EMBL" id="AP022563">
    <property type="protein sequence ID" value="BBX16185.1"/>
    <property type="molecule type" value="Genomic_DNA"/>
</dbReference>
<name>A0A7I7JWI3_9MYCO</name>
<proteinExistence type="inferred from homology"/>
<comment type="similarity">
    <text evidence="2">Belongs to the MTB12 family.</text>
</comment>
<feature type="domain" description="Low molecular weight antigen MTB12-like C-terminal" evidence="3">
    <location>
        <begin position="58"/>
        <end position="163"/>
    </location>
</feature>
<dbReference type="AlphaFoldDB" id="A0A7I7JWI3"/>
<protein>
    <recommendedName>
        <fullName evidence="3">Low molecular weight antigen MTB12-like C-terminal domain-containing protein</fullName>
    </recommendedName>
</protein>
<dbReference type="InterPro" id="IPR058644">
    <property type="entry name" value="Mtb12-like_C"/>
</dbReference>
<dbReference type="KEGG" id="mdu:MDUV_10450"/>
<evidence type="ECO:0000313" key="4">
    <source>
        <dbReference type="EMBL" id="BBX16185.1"/>
    </source>
</evidence>
<keyword evidence="1" id="KW-0732">Signal</keyword>
<evidence type="ECO:0000313" key="5">
    <source>
        <dbReference type="Proteomes" id="UP000467006"/>
    </source>
</evidence>
<gene>
    <name evidence="4" type="ORF">MDUV_10450</name>
</gene>
<reference evidence="4 5" key="1">
    <citation type="journal article" date="2019" name="Emerg. Microbes Infect.">
        <title>Comprehensive subspecies identification of 175 nontuberculous mycobacteria species based on 7547 genomic profiles.</title>
        <authorList>
            <person name="Matsumoto Y."/>
            <person name="Kinjo T."/>
            <person name="Motooka D."/>
            <person name="Nabeya D."/>
            <person name="Jung N."/>
            <person name="Uechi K."/>
            <person name="Horii T."/>
            <person name="Iida T."/>
            <person name="Fujita J."/>
            <person name="Nakamura S."/>
        </authorList>
    </citation>
    <scope>NUCLEOTIDE SEQUENCE [LARGE SCALE GENOMIC DNA]</scope>
    <source>
        <strain evidence="4 5">JCM 6396</strain>
    </source>
</reference>
<keyword evidence="5" id="KW-1185">Reference proteome</keyword>
<organism evidence="4 5">
    <name type="scientific">Mycolicibacterium duvalii</name>
    <dbReference type="NCBI Taxonomy" id="39688"/>
    <lineage>
        <taxon>Bacteria</taxon>
        <taxon>Bacillati</taxon>
        <taxon>Actinomycetota</taxon>
        <taxon>Actinomycetes</taxon>
        <taxon>Mycobacteriales</taxon>
        <taxon>Mycobacteriaceae</taxon>
        <taxon>Mycolicibacterium</taxon>
    </lineage>
</organism>
<dbReference type="OrthoDB" id="4640894at2"/>
<sequence length="164" mass="16018">MTLKPLVTSLTAGVATAFVLGAVAGVTSIASAPGIAVASPAVVAPLPAAPAPDLQGPLVATLSGLQGPGTFTGAKSSYVQGGLGVVEARLADRGYRNAAAKGYFPLSFALSNIDQNGPVATALVTATAPTGEVASQPLTFIAGPSPTGWQLSKQSAMALMTSVG</sequence>
<evidence type="ECO:0000256" key="2">
    <source>
        <dbReference type="ARBA" id="ARBA00093774"/>
    </source>
</evidence>
<accession>A0A7I7JWI3</accession>
<dbReference type="Pfam" id="PF26580">
    <property type="entry name" value="Mtb12_C"/>
    <property type="match status" value="1"/>
</dbReference>
<evidence type="ECO:0000256" key="1">
    <source>
        <dbReference type="ARBA" id="ARBA00022729"/>
    </source>
</evidence>
<dbReference type="Proteomes" id="UP000467006">
    <property type="component" value="Chromosome"/>
</dbReference>
<dbReference type="RefSeq" id="WP_098002558.1">
    <property type="nucleotide sequence ID" value="NZ_AP022563.1"/>
</dbReference>
<evidence type="ECO:0000259" key="3">
    <source>
        <dbReference type="Pfam" id="PF26580"/>
    </source>
</evidence>